<organism evidence="1 2">
    <name type="scientific">Acaryochloris marina (strain MBIC 11017)</name>
    <dbReference type="NCBI Taxonomy" id="329726"/>
    <lineage>
        <taxon>Bacteria</taxon>
        <taxon>Bacillati</taxon>
        <taxon>Cyanobacteriota</taxon>
        <taxon>Cyanophyceae</taxon>
        <taxon>Acaryochloridales</taxon>
        <taxon>Acaryochloridaceae</taxon>
        <taxon>Acaryochloris</taxon>
    </lineage>
</organism>
<keyword evidence="2" id="KW-1185">Reference proteome</keyword>
<name>B0CE17_ACAM1</name>
<dbReference type="RefSeq" id="WP_010472706.1">
    <property type="nucleotide sequence ID" value="NC_009925.1"/>
</dbReference>
<evidence type="ECO:0000313" key="1">
    <source>
        <dbReference type="EMBL" id="ABW30491.1"/>
    </source>
</evidence>
<dbReference type="AlphaFoldDB" id="B0CE17"/>
<sequence length="74" mass="8120">MLTSLLAEALAVTFDNLTMTATILDCAEEAAEDLSPEARQRLALVHTGLAMAIQGMECDELQQLIKQSELFCDY</sequence>
<gene>
    <name evidence="1" type="ordered locus">AM1_5537</name>
</gene>
<proteinExistence type="predicted"/>
<dbReference type="EMBL" id="CP000828">
    <property type="protein sequence ID" value="ABW30491.1"/>
    <property type="molecule type" value="Genomic_DNA"/>
</dbReference>
<reference evidence="1 2" key="1">
    <citation type="journal article" date="2008" name="Proc. Natl. Acad. Sci. U.S.A.">
        <title>Niche adaptation and genome expansion in the chlorophyll d-producing cyanobacterium Acaryochloris marina.</title>
        <authorList>
            <person name="Swingley W.D."/>
            <person name="Chen M."/>
            <person name="Cheung P.C."/>
            <person name="Conrad A.L."/>
            <person name="Dejesa L.C."/>
            <person name="Hao J."/>
            <person name="Honchak B.M."/>
            <person name="Karbach L.E."/>
            <person name="Kurdoglu A."/>
            <person name="Lahiri S."/>
            <person name="Mastrian S.D."/>
            <person name="Miyashita H."/>
            <person name="Page L."/>
            <person name="Ramakrishna P."/>
            <person name="Satoh S."/>
            <person name="Sattley W.M."/>
            <person name="Shimada Y."/>
            <person name="Taylor H.L."/>
            <person name="Tomo T."/>
            <person name="Tsuchiya T."/>
            <person name="Wang Z.T."/>
            <person name="Raymond J."/>
            <person name="Mimuro M."/>
            <person name="Blankenship R.E."/>
            <person name="Touchman J.W."/>
        </authorList>
    </citation>
    <scope>NUCLEOTIDE SEQUENCE [LARGE SCALE GENOMIC DNA]</scope>
    <source>
        <strain evidence="2">MBIC 11017</strain>
    </source>
</reference>
<dbReference type="OrthoDB" id="573722at2"/>
<evidence type="ECO:0000313" key="2">
    <source>
        <dbReference type="Proteomes" id="UP000000268"/>
    </source>
</evidence>
<dbReference type="KEGG" id="amr:AM1_5537"/>
<protein>
    <submittedName>
        <fullName evidence="1">Uncharacterized protein</fullName>
    </submittedName>
</protein>
<dbReference type="HOGENOM" id="CLU_2679155_0_0_3"/>
<dbReference type="Proteomes" id="UP000000268">
    <property type="component" value="Chromosome"/>
</dbReference>
<accession>B0CE17</accession>